<evidence type="ECO:0008006" key="3">
    <source>
        <dbReference type="Google" id="ProtNLM"/>
    </source>
</evidence>
<evidence type="ECO:0000313" key="2">
    <source>
        <dbReference type="Proteomes" id="UP000031668"/>
    </source>
</evidence>
<dbReference type="EMBL" id="JWZT01002262">
    <property type="protein sequence ID" value="KII69878.1"/>
    <property type="molecule type" value="Genomic_DNA"/>
</dbReference>
<proteinExistence type="predicted"/>
<gene>
    <name evidence="1" type="ORF">RF11_15660</name>
</gene>
<accession>A0A0C2JKF4</accession>
<sequence length="137" mass="15824">MLTYLLLSSENNQKIEMYTGRCKSTITHARSKTKSQRGHSLNETWVIGAVKRTEECQLLLGEVSDRTEETFFGIIRTYTSRVYYNDQEFSYPEIGANTSSIEAIWNAIKYQIPPRNRTHSLDCYVIAVEKIQNDNFG</sequence>
<organism evidence="1 2">
    <name type="scientific">Thelohanellus kitauei</name>
    <name type="common">Myxosporean</name>
    <dbReference type="NCBI Taxonomy" id="669202"/>
    <lineage>
        <taxon>Eukaryota</taxon>
        <taxon>Metazoa</taxon>
        <taxon>Cnidaria</taxon>
        <taxon>Myxozoa</taxon>
        <taxon>Myxosporea</taxon>
        <taxon>Bivalvulida</taxon>
        <taxon>Platysporina</taxon>
        <taxon>Myxobolidae</taxon>
        <taxon>Thelohanellus</taxon>
    </lineage>
</organism>
<dbReference type="OrthoDB" id="5809873at2759"/>
<keyword evidence="2" id="KW-1185">Reference proteome</keyword>
<reference evidence="1 2" key="1">
    <citation type="journal article" date="2014" name="Genome Biol. Evol.">
        <title>The genome of the myxosporean Thelohanellus kitauei shows adaptations to nutrient acquisition within its fish host.</title>
        <authorList>
            <person name="Yang Y."/>
            <person name="Xiong J."/>
            <person name="Zhou Z."/>
            <person name="Huo F."/>
            <person name="Miao W."/>
            <person name="Ran C."/>
            <person name="Liu Y."/>
            <person name="Zhang J."/>
            <person name="Feng J."/>
            <person name="Wang M."/>
            <person name="Wang M."/>
            <person name="Wang L."/>
            <person name="Yao B."/>
        </authorList>
    </citation>
    <scope>NUCLEOTIDE SEQUENCE [LARGE SCALE GENOMIC DNA]</scope>
    <source>
        <strain evidence="1">Wuqing</strain>
    </source>
</reference>
<evidence type="ECO:0000313" key="1">
    <source>
        <dbReference type="EMBL" id="KII69878.1"/>
    </source>
</evidence>
<dbReference type="Proteomes" id="UP000031668">
    <property type="component" value="Unassembled WGS sequence"/>
</dbReference>
<protein>
    <recommendedName>
        <fullName evidence="3">ISXO2-like transposase domain-containing protein</fullName>
    </recommendedName>
</protein>
<comment type="caution">
    <text evidence="1">The sequence shown here is derived from an EMBL/GenBank/DDBJ whole genome shotgun (WGS) entry which is preliminary data.</text>
</comment>
<name>A0A0C2JKF4_THEKT</name>
<dbReference type="AlphaFoldDB" id="A0A0C2JKF4"/>